<comment type="cofactor">
    <cofactor evidence="1 14">
        <name>heme</name>
        <dbReference type="ChEBI" id="CHEBI:30413"/>
    </cofactor>
</comment>
<keyword evidence="11 14" id="KW-0408">Iron</keyword>
<evidence type="ECO:0000256" key="5">
    <source>
        <dbReference type="ARBA" id="ARBA00010617"/>
    </source>
</evidence>
<dbReference type="PRINTS" id="PR00385">
    <property type="entry name" value="P450"/>
</dbReference>
<evidence type="ECO:0000256" key="12">
    <source>
        <dbReference type="ARBA" id="ARBA00023033"/>
    </source>
</evidence>
<dbReference type="Proteomes" id="UP000322000">
    <property type="component" value="Chromosome 6"/>
</dbReference>
<dbReference type="PANTHER" id="PTHR24291:SF189">
    <property type="entry name" value="CYTOCHROME P450 4C3-RELATED"/>
    <property type="match status" value="1"/>
</dbReference>
<comment type="function">
    <text evidence="2">May be involved in the metabolism of insect hormones and in the breakdown of synthetic insecticides.</text>
</comment>
<keyword evidence="7 14" id="KW-0479">Metal-binding</keyword>
<keyword evidence="16" id="KW-1185">Reference proteome</keyword>
<keyword evidence="8" id="KW-0256">Endoplasmic reticulum</keyword>
<evidence type="ECO:0000256" key="14">
    <source>
        <dbReference type="PIRSR" id="PIRSR602401-1"/>
    </source>
</evidence>
<evidence type="ECO:0000256" key="8">
    <source>
        <dbReference type="ARBA" id="ARBA00022824"/>
    </source>
</evidence>
<accession>A0A7E5VMJ7</accession>
<keyword evidence="9" id="KW-0492">Microsome</keyword>
<sequence length="454" mass="51586">MWKWEKSVHEFSLKNGGVAEILFGTYSIFVVTDPDDSLTIANSCYSKPSIYDFAKEMYNRGLVTAGESTWKSHRKLLNPSFRQQVLNSLLDIFSEQAETLVSNLEAEVGKHSFDVEPYLISHFINTASQTTLGLKTDDDSVITKHYGPATKGLFEIYLDRFVKPWLHVQCLYKISYLKQKQDALMKIISDISISIIKQRKLEQKQNRALNYEHLSTSDKFKPLLDQLLELADTKDAFTDDEIAEHLNTMVTAAYDTTAKALYFILILLGSHQDVQTRIFQELHEVLGAELAQDRNLNKHDLQGLVYLEAVIKESLRLYPPAPRIARYLNVDVKLKNYVLPAGSTGVISVHSINRHPMWGADADLFRPERWLDPASLPDNPNAFASFSLGRRNCIGKTYAMMALKTTLVHLCRRYHIISLTSNLQILCHALQSPVHGHHISIELRTLCIEGVNQP</sequence>
<evidence type="ECO:0000256" key="6">
    <source>
        <dbReference type="ARBA" id="ARBA00022617"/>
    </source>
</evidence>
<dbReference type="GO" id="GO:0020037">
    <property type="term" value="F:heme binding"/>
    <property type="evidence" value="ECO:0007669"/>
    <property type="project" value="InterPro"/>
</dbReference>
<comment type="subcellular location">
    <subcellularLocation>
        <location evidence="4">Endoplasmic reticulum membrane</location>
        <topology evidence="4">Peripheral membrane protein</topology>
    </subcellularLocation>
    <subcellularLocation>
        <location evidence="3">Microsome membrane</location>
        <topology evidence="3">Peripheral membrane protein</topology>
    </subcellularLocation>
</comment>
<comment type="similarity">
    <text evidence="5 15">Belongs to the cytochrome P450 family.</text>
</comment>
<evidence type="ECO:0000256" key="11">
    <source>
        <dbReference type="ARBA" id="ARBA00023004"/>
    </source>
</evidence>
<dbReference type="InterPro" id="IPR036396">
    <property type="entry name" value="Cyt_P450_sf"/>
</dbReference>
<dbReference type="PROSITE" id="PS00086">
    <property type="entry name" value="CYTOCHROME_P450"/>
    <property type="match status" value="1"/>
</dbReference>
<keyword evidence="6 14" id="KW-0349">Heme</keyword>
<reference evidence="17" key="1">
    <citation type="submission" date="2025-08" db="UniProtKB">
        <authorList>
            <consortium name="RefSeq"/>
        </authorList>
    </citation>
    <scope>IDENTIFICATION</scope>
</reference>
<feature type="binding site" description="axial binding residue" evidence="14">
    <location>
        <position position="393"/>
    </location>
    <ligand>
        <name>heme</name>
        <dbReference type="ChEBI" id="CHEBI:30413"/>
    </ligand>
    <ligandPart>
        <name>Fe</name>
        <dbReference type="ChEBI" id="CHEBI:18248"/>
    </ligandPart>
</feature>
<evidence type="ECO:0000256" key="2">
    <source>
        <dbReference type="ARBA" id="ARBA00003690"/>
    </source>
</evidence>
<dbReference type="PRINTS" id="PR00463">
    <property type="entry name" value="EP450I"/>
</dbReference>
<dbReference type="RefSeq" id="XP_026729502.1">
    <property type="nucleotide sequence ID" value="XM_026873701.1"/>
</dbReference>
<name>A0A7E5VMJ7_TRINI</name>
<dbReference type="InterPro" id="IPR001128">
    <property type="entry name" value="Cyt_P450"/>
</dbReference>
<dbReference type="Pfam" id="PF00067">
    <property type="entry name" value="p450"/>
    <property type="match status" value="1"/>
</dbReference>
<dbReference type="GO" id="GO:0016705">
    <property type="term" value="F:oxidoreductase activity, acting on paired donors, with incorporation or reduction of molecular oxygen"/>
    <property type="evidence" value="ECO:0007669"/>
    <property type="project" value="InterPro"/>
</dbReference>
<keyword evidence="12 15" id="KW-0503">Monooxygenase</keyword>
<dbReference type="GO" id="GO:0005789">
    <property type="term" value="C:endoplasmic reticulum membrane"/>
    <property type="evidence" value="ECO:0007669"/>
    <property type="project" value="UniProtKB-SubCell"/>
</dbReference>
<protein>
    <submittedName>
        <fullName evidence="17">Cytochrome P450 4C1-like</fullName>
    </submittedName>
</protein>
<keyword evidence="10 15" id="KW-0560">Oxidoreductase</keyword>
<evidence type="ECO:0000313" key="17">
    <source>
        <dbReference type="RefSeq" id="XP_026729502.1"/>
    </source>
</evidence>
<evidence type="ECO:0000256" key="1">
    <source>
        <dbReference type="ARBA" id="ARBA00001971"/>
    </source>
</evidence>
<organism evidence="16 17">
    <name type="scientific">Trichoplusia ni</name>
    <name type="common">Cabbage looper</name>
    <dbReference type="NCBI Taxonomy" id="7111"/>
    <lineage>
        <taxon>Eukaryota</taxon>
        <taxon>Metazoa</taxon>
        <taxon>Ecdysozoa</taxon>
        <taxon>Arthropoda</taxon>
        <taxon>Hexapoda</taxon>
        <taxon>Insecta</taxon>
        <taxon>Pterygota</taxon>
        <taxon>Neoptera</taxon>
        <taxon>Endopterygota</taxon>
        <taxon>Lepidoptera</taxon>
        <taxon>Glossata</taxon>
        <taxon>Ditrysia</taxon>
        <taxon>Noctuoidea</taxon>
        <taxon>Noctuidae</taxon>
        <taxon>Plusiinae</taxon>
        <taxon>Trichoplusia</taxon>
    </lineage>
</organism>
<evidence type="ECO:0000256" key="4">
    <source>
        <dbReference type="ARBA" id="ARBA00004406"/>
    </source>
</evidence>
<dbReference type="AlphaFoldDB" id="A0A7E5VMJ7"/>
<dbReference type="SUPFAM" id="SSF48264">
    <property type="entry name" value="Cytochrome P450"/>
    <property type="match status" value="1"/>
</dbReference>
<evidence type="ECO:0000256" key="15">
    <source>
        <dbReference type="RuleBase" id="RU000461"/>
    </source>
</evidence>
<evidence type="ECO:0000256" key="10">
    <source>
        <dbReference type="ARBA" id="ARBA00023002"/>
    </source>
</evidence>
<dbReference type="PANTHER" id="PTHR24291">
    <property type="entry name" value="CYTOCHROME P450 FAMILY 4"/>
    <property type="match status" value="1"/>
</dbReference>
<dbReference type="GO" id="GO:0004497">
    <property type="term" value="F:monooxygenase activity"/>
    <property type="evidence" value="ECO:0007669"/>
    <property type="project" value="UniProtKB-KW"/>
</dbReference>
<evidence type="ECO:0000256" key="9">
    <source>
        <dbReference type="ARBA" id="ARBA00022848"/>
    </source>
</evidence>
<dbReference type="InterPro" id="IPR002401">
    <property type="entry name" value="Cyt_P450_E_grp-I"/>
</dbReference>
<proteinExistence type="inferred from homology"/>
<dbReference type="KEGG" id="tnl:113495105"/>
<dbReference type="OrthoDB" id="1372046at2759"/>
<dbReference type="InterPro" id="IPR017972">
    <property type="entry name" value="Cyt_P450_CS"/>
</dbReference>
<dbReference type="Gene3D" id="1.10.630.10">
    <property type="entry name" value="Cytochrome P450"/>
    <property type="match status" value="1"/>
</dbReference>
<dbReference type="GO" id="GO:0005506">
    <property type="term" value="F:iron ion binding"/>
    <property type="evidence" value="ECO:0007669"/>
    <property type="project" value="InterPro"/>
</dbReference>
<gene>
    <name evidence="17" type="primary">LOC113495105</name>
</gene>
<dbReference type="InParanoid" id="A0A7E5VMJ7"/>
<keyword evidence="13" id="KW-0472">Membrane</keyword>
<evidence type="ECO:0000256" key="13">
    <source>
        <dbReference type="ARBA" id="ARBA00023136"/>
    </source>
</evidence>
<evidence type="ECO:0000256" key="3">
    <source>
        <dbReference type="ARBA" id="ARBA00004174"/>
    </source>
</evidence>
<evidence type="ECO:0000313" key="16">
    <source>
        <dbReference type="Proteomes" id="UP000322000"/>
    </source>
</evidence>
<evidence type="ECO:0000256" key="7">
    <source>
        <dbReference type="ARBA" id="ARBA00022723"/>
    </source>
</evidence>
<dbReference type="InterPro" id="IPR050196">
    <property type="entry name" value="Cytochrome_P450_Monoox"/>
</dbReference>
<dbReference type="GeneID" id="113495105"/>